<feature type="signal peptide" evidence="2">
    <location>
        <begin position="1"/>
        <end position="17"/>
    </location>
</feature>
<evidence type="ECO:0000256" key="2">
    <source>
        <dbReference type="SAM" id="SignalP"/>
    </source>
</evidence>
<dbReference type="PROSITE" id="PS51257">
    <property type="entry name" value="PROKAR_LIPOPROTEIN"/>
    <property type="match status" value="1"/>
</dbReference>
<dbReference type="Gene3D" id="3.40.50.1110">
    <property type="entry name" value="SGNH hydrolase"/>
    <property type="match status" value="1"/>
</dbReference>
<dbReference type="InterPro" id="IPR051058">
    <property type="entry name" value="GDSL_Est/Lipase"/>
</dbReference>
<dbReference type="RefSeq" id="WP_161070821.1">
    <property type="nucleotide sequence ID" value="NZ_CP086370.1"/>
</dbReference>
<dbReference type="AlphaFoldDB" id="A0A7X4H9I1"/>
<gene>
    <name evidence="3" type="ORF">GTP77_03670</name>
</gene>
<dbReference type="InterPro" id="IPR036514">
    <property type="entry name" value="SGNH_hydro_sf"/>
</dbReference>
<accession>A0A7X4H9I1</accession>
<sequence length="455" mass="45429">MRHTKLALAVMASAILAACGSGSPAGGDQTLKVKFASQVSFGDSLSDVGSYNVGTVQALGGGKFTINGNNTAANPALTGKIWIELLAAQFGLPAPCAAQTGLDGNAAKGFSVPVVNRAGCYAYGQGGARVTNPIGEGNKAAGSELGALTVPVVTQVKNHLAAVGGKFKGDEIIFMWGGNNDLLVNLGALSAAATAAGNAAGNTAFGTSLVGQLAAGATNPQTAAASIGLALATESARPGHTDTSVVTAAVTAAVLAGNKSAAVPATQAAIVDKAKADGAAAGAKAGADYAAANGPALVPQMVTAAKDVVALVKNQLLANGAKYVVVNNIPDIANTPSGLAQSESTRALINAMVKAFNDVIATDLAGMDTVLLIDAFSENHNQATNPAPYGLTNVKETACDLTKNPLGSSLACNATNIKAGDVSHYAYADNVHPTPFLHQLLARFVAEKMVVKGWL</sequence>
<protein>
    <submittedName>
        <fullName evidence="3">Esterase</fullName>
    </submittedName>
</protein>
<dbReference type="Proteomes" id="UP000450676">
    <property type="component" value="Unassembled WGS sequence"/>
</dbReference>
<proteinExistence type="predicted"/>
<evidence type="ECO:0000313" key="4">
    <source>
        <dbReference type="Proteomes" id="UP000450676"/>
    </source>
</evidence>
<feature type="chain" id="PRO_5031010972" evidence="2">
    <location>
        <begin position="18"/>
        <end position="455"/>
    </location>
</feature>
<evidence type="ECO:0000313" key="3">
    <source>
        <dbReference type="EMBL" id="MYN06427.1"/>
    </source>
</evidence>
<dbReference type="GO" id="GO:0016788">
    <property type="term" value="F:hydrolase activity, acting on ester bonds"/>
    <property type="evidence" value="ECO:0007669"/>
    <property type="project" value="UniProtKB-ARBA"/>
</dbReference>
<dbReference type="EMBL" id="WWCU01000003">
    <property type="protein sequence ID" value="MYN06427.1"/>
    <property type="molecule type" value="Genomic_DNA"/>
</dbReference>
<dbReference type="SUPFAM" id="SSF52266">
    <property type="entry name" value="SGNH hydrolase"/>
    <property type="match status" value="1"/>
</dbReference>
<name>A0A7X4H9I1_9BURK</name>
<organism evidence="3 4">
    <name type="scientific">Pseudoduganella aquatica</name>
    <dbReference type="NCBI Taxonomy" id="2660641"/>
    <lineage>
        <taxon>Bacteria</taxon>
        <taxon>Pseudomonadati</taxon>
        <taxon>Pseudomonadota</taxon>
        <taxon>Betaproteobacteria</taxon>
        <taxon>Burkholderiales</taxon>
        <taxon>Oxalobacteraceae</taxon>
        <taxon>Telluria group</taxon>
        <taxon>Pseudoduganella</taxon>
    </lineage>
</organism>
<comment type="caution">
    <text evidence="3">The sequence shown here is derived from an EMBL/GenBank/DDBJ whole genome shotgun (WGS) entry which is preliminary data.</text>
</comment>
<reference evidence="3 4" key="1">
    <citation type="submission" date="2019-12" db="EMBL/GenBank/DDBJ databases">
        <title>Novel species isolated from a subtropical stream in China.</title>
        <authorList>
            <person name="Lu H."/>
        </authorList>
    </citation>
    <scope>NUCLEOTIDE SEQUENCE [LARGE SCALE GENOMIC DNA]</scope>
    <source>
        <strain evidence="3 4">FT127W</strain>
    </source>
</reference>
<dbReference type="PANTHER" id="PTHR45648:SF22">
    <property type="entry name" value="GDSL LIPASE_ACYLHYDROLASE FAMILY PROTEIN (AFU_ORTHOLOGUE AFUA_4G14700)"/>
    <property type="match status" value="1"/>
</dbReference>
<evidence type="ECO:0000256" key="1">
    <source>
        <dbReference type="ARBA" id="ARBA00022801"/>
    </source>
</evidence>
<keyword evidence="1" id="KW-0378">Hydrolase</keyword>
<keyword evidence="2" id="KW-0732">Signal</keyword>
<dbReference type="PANTHER" id="PTHR45648">
    <property type="entry name" value="GDSL LIPASE/ACYLHYDROLASE FAMILY PROTEIN (AFU_ORTHOLOGUE AFUA_4G14700)"/>
    <property type="match status" value="1"/>
</dbReference>
<keyword evidence="4" id="KW-1185">Reference proteome</keyword>